<evidence type="ECO:0000256" key="1">
    <source>
        <dbReference type="ARBA" id="ARBA00023015"/>
    </source>
</evidence>
<dbReference type="AlphaFoldDB" id="A0A1W1ZZK4"/>
<gene>
    <name evidence="5" type="ORF">SAMN04488101_101164</name>
</gene>
<dbReference type="PANTHER" id="PTHR44688">
    <property type="entry name" value="DNA-BINDING TRANSCRIPTIONAL ACTIVATOR DEVR_DOSR"/>
    <property type="match status" value="1"/>
</dbReference>
<accession>A0A1W1ZZK4</accession>
<dbReference type="RefSeq" id="WP_084286765.1">
    <property type="nucleotide sequence ID" value="NZ_FWYB01000001.1"/>
</dbReference>
<dbReference type="Pfam" id="PF00196">
    <property type="entry name" value="GerE"/>
    <property type="match status" value="1"/>
</dbReference>
<dbReference type="PRINTS" id="PR00038">
    <property type="entry name" value="HTHLUXR"/>
</dbReference>
<dbReference type="Gene3D" id="1.10.10.10">
    <property type="entry name" value="Winged helix-like DNA-binding domain superfamily/Winged helix DNA-binding domain"/>
    <property type="match status" value="1"/>
</dbReference>
<dbReference type="InterPro" id="IPR000792">
    <property type="entry name" value="Tscrpt_reg_LuxR_C"/>
</dbReference>
<keyword evidence="6" id="KW-1185">Reference proteome</keyword>
<dbReference type="CDD" id="cd06170">
    <property type="entry name" value="LuxR_C_like"/>
    <property type="match status" value="1"/>
</dbReference>
<dbReference type="PANTHER" id="PTHR44688:SF16">
    <property type="entry name" value="DNA-BINDING TRANSCRIPTIONAL ACTIVATOR DEVR_DOSR"/>
    <property type="match status" value="1"/>
</dbReference>
<evidence type="ECO:0000259" key="4">
    <source>
        <dbReference type="PROSITE" id="PS50043"/>
    </source>
</evidence>
<dbReference type="OrthoDB" id="1727128at2"/>
<keyword evidence="1" id="KW-0805">Transcription regulation</keyword>
<dbReference type="Proteomes" id="UP000192678">
    <property type="component" value="Unassembled WGS sequence"/>
</dbReference>
<proteinExistence type="predicted"/>
<evidence type="ECO:0000256" key="3">
    <source>
        <dbReference type="ARBA" id="ARBA00023163"/>
    </source>
</evidence>
<feature type="domain" description="HTH luxR-type" evidence="4">
    <location>
        <begin position="196"/>
        <end position="261"/>
    </location>
</feature>
<keyword evidence="3" id="KW-0804">Transcription</keyword>
<dbReference type="GO" id="GO:0003677">
    <property type="term" value="F:DNA binding"/>
    <property type="evidence" value="ECO:0007669"/>
    <property type="project" value="UniProtKB-KW"/>
</dbReference>
<evidence type="ECO:0000313" key="5">
    <source>
        <dbReference type="EMBL" id="SMC53498.1"/>
    </source>
</evidence>
<dbReference type="InterPro" id="IPR036388">
    <property type="entry name" value="WH-like_DNA-bd_sf"/>
</dbReference>
<name>A0A1W1ZZK4_9SPHI</name>
<dbReference type="PROSITE" id="PS50043">
    <property type="entry name" value="HTH_LUXR_2"/>
    <property type="match status" value="1"/>
</dbReference>
<reference evidence="5 6" key="1">
    <citation type="submission" date="2017-04" db="EMBL/GenBank/DDBJ databases">
        <authorList>
            <person name="Afonso C.L."/>
            <person name="Miller P.J."/>
            <person name="Scott M.A."/>
            <person name="Spackman E."/>
            <person name="Goraichik I."/>
            <person name="Dimitrov K.M."/>
            <person name="Suarez D.L."/>
            <person name="Swayne D.E."/>
        </authorList>
    </citation>
    <scope>NUCLEOTIDE SEQUENCE [LARGE SCALE GENOMIC DNA]</scope>
    <source>
        <strain evidence="5 6">DSM 19625</strain>
    </source>
</reference>
<dbReference type="InterPro" id="IPR016032">
    <property type="entry name" value="Sig_transdc_resp-reg_C-effctor"/>
</dbReference>
<evidence type="ECO:0000313" key="6">
    <source>
        <dbReference type="Proteomes" id="UP000192678"/>
    </source>
</evidence>
<sequence length="263" mass="30978">MKTKSRPTWFGYLENLRQRVHESSQFSLTAFDDFIKANGFAYSFFRYNVPFIYLLDYRTGMYINMSDNFAGYSSECFLKDGINHTLQIYDPDHLNLFNKEIFPDRLDILKKINPEEHKNYVFSYTQRMKNREGIYEDFLQRNCFLSDKEGNPLFSMGMIMNINHFGNHNSIVQTVDKVDGIGIGEHESIYKKVYYLNEEDKLFSKREREVLLWMAEGLSSKMIADKLFISEHTINNHRRHMHDKTHTANAIALVSFAIKNGVI</sequence>
<evidence type="ECO:0000256" key="2">
    <source>
        <dbReference type="ARBA" id="ARBA00023125"/>
    </source>
</evidence>
<dbReference type="SUPFAM" id="SSF46894">
    <property type="entry name" value="C-terminal effector domain of the bipartite response regulators"/>
    <property type="match status" value="1"/>
</dbReference>
<dbReference type="EMBL" id="FWYB01000001">
    <property type="protein sequence ID" value="SMC53498.1"/>
    <property type="molecule type" value="Genomic_DNA"/>
</dbReference>
<dbReference type="SMART" id="SM00421">
    <property type="entry name" value="HTH_LUXR"/>
    <property type="match status" value="1"/>
</dbReference>
<dbReference type="PROSITE" id="PS00622">
    <property type="entry name" value="HTH_LUXR_1"/>
    <property type="match status" value="1"/>
</dbReference>
<keyword evidence="2" id="KW-0238">DNA-binding</keyword>
<organism evidence="5 6">
    <name type="scientific">Pedobacter nyackensis</name>
    <dbReference type="NCBI Taxonomy" id="475255"/>
    <lineage>
        <taxon>Bacteria</taxon>
        <taxon>Pseudomonadati</taxon>
        <taxon>Bacteroidota</taxon>
        <taxon>Sphingobacteriia</taxon>
        <taxon>Sphingobacteriales</taxon>
        <taxon>Sphingobacteriaceae</taxon>
        <taxon>Pedobacter</taxon>
    </lineage>
</organism>
<dbReference type="GO" id="GO:0006355">
    <property type="term" value="P:regulation of DNA-templated transcription"/>
    <property type="evidence" value="ECO:0007669"/>
    <property type="project" value="InterPro"/>
</dbReference>
<dbReference type="Gene3D" id="3.30.450.20">
    <property type="entry name" value="PAS domain"/>
    <property type="match status" value="1"/>
</dbReference>
<dbReference type="STRING" id="475255.SAMN04488101_101164"/>
<protein>
    <submittedName>
        <fullName evidence="5">Regulatory protein, luxR family</fullName>
    </submittedName>
</protein>